<evidence type="ECO:0000256" key="1">
    <source>
        <dbReference type="ARBA" id="ARBA00007806"/>
    </source>
</evidence>
<accession>A0A1I7BBK1</accession>
<dbReference type="Pfam" id="PF17137">
    <property type="entry name" value="DUF5110"/>
    <property type="match status" value="1"/>
</dbReference>
<dbReference type="PANTHER" id="PTHR22762">
    <property type="entry name" value="ALPHA-GLUCOSIDASE"/>
    <property type="match status" value="1"/>
</dbReference>
<feature type="domain" description="Glycoside hydrolase family 31 N-terminal" evidence="4">
    <location>
        <begin position="42"/>
        <end position="204"/>
    </location>
</feature>
<dbReference type="InterPro" id="IPR011013">
    <property type="entry name" value="Gal_mutarotase_sf_dom"/>
</dbReference>
<dbReference type="GO" id="GO:0004553">
    <property type="term" value="F:hydrolase activity, hydrolyzing O-glycosyl compounds"/>
    <property type="evidence" value="ECO:0007669"/>
    <property type="project" value="InterPro"/>
</dbReference>
<evidence type="ECO:0000259" key="4">
    <source>
        <dbReference type="Pfam" id="PF13802"/>
    </source>
</evidence>
<dbReference type="Pfam" id="PF13802">
    <property type="entry name" value="Gal_mutarotas_2"/>
    <property type="match status" value="1"/>
</dbReference>
<evidence type="ECO:0000313" key="8">
    <source>
        <dbReference type="Proteomes" id="UP000199673"/>
    </source>
</evidence>
<dbReference type="Proteomes" id="UP000199673">
    <property type="component" value="Unassembled WGS sequence"/>
</dbReference>
<dbReference type="EMBL" id="FPBF01000003">
    <property type="protein sequence ID" value="SFT84579.1"/>
    <property type="molecule type" value="Genomic_DNA"/>
</dbReference>
<dbReference type="InterPro" id="IPR013780">
    <property type="entry name" value="Glyco_hydro_b"/>
</dbReference>
<evidence type="ECO:0000259" key="3">
    <source>
        <dbReference type="Pfam" id="PF01055"/>
    </source>
</evidence>
<reference evidence="8" key="1">
    <citation type="submission" date="2016-10" db="EMBL/GenBank/DDBJ databases">
        <authorList>
            <person name="Varghese N."/>
            <person name="Submissions S."/>
        </authorList>
    </citation>
    <scope>NUCLEOTIDE SEQUENCE [LARGE SCALE GENOMIC DNA]</scope>
    <source>
        <strain evidence="8">DSM 23445</strain>
    </source>
</reference>
<dbReference type="Pfam" id="PF01055">
    <property type="entry name" value="Glyco_hydro_31_2nd"/>
    <property type="match status" value="1"/>
</dbReference>
<dbReference type="Gene3D" id="3.20.20.80">
    <property type="entry name" value="Glycosidases"/>
    <property type="match status" value="1"/>
</dbReference>
<dbReference type="Pfam" id="PF21365">
    <property type="entry name" value="Glyco_hydro_31_3rd"/>
    <property type="match status" value="1"/>
</dbReference>
<dbReference type="CDD" id="cd14752">
    <property type="entry name" value="GH31_N"/>
    <property type="match status" value="1"/>
</dbReference>
<dbReference type="InterPro" id="IPR033403">
    <property type="entry name" value="DUF5110"/>
</dbReference>
<gene>
    <name evidence="7" type="ORF">SAMN04489724_2275</name>
</gene>
<dbReference type="InterPro" id="IPR025887">
    <property type="entry name" value="Glyco_hydro_31_N_dom"/>
</dbReference>
<feature type="domain" description="Glycoside hydrolase family 31 TIM barrel" evidence="3">
    <location>
        <begin position="248"/>
        <end position="570"/>
    </location>
</feature>
<feature type="domain" description="DUF5110" evidence="5">
    <location>
        <begin position="683"/>
        <end position="749"/>
    </location>
</feature>
<feature type="domain" description="Glycosyl hydrolase family 31 C-terminal" evidence="6">
    <location>
        <begin position="579"/>
        <end position="665"/>
    </location>
</feature>
<dbReference type="CDD" id="cd06604">
    <property type="entry name" value="GH31_glucosidase_II_MalA"/>
    <property type="match status" value="1"/>
</dbReference>
<keyword evidence="8" id="KW-1185">Reference proteome</keyword>
<dbReference type="InterPro" id="IPR048395">
    <property type="entry name" value="Glyco_hydro_31_C"/>
</dbReference>
<dbReference type="SUPFAM" id="SSF74650">
    <property type="entry name" value="Galactose mutarotase-like"/>
    <property type="match status" value="1"/>
</dbReference>
<comment type="similarity">
    <text evidence="1 2">Belongs to the glycosyl hydrolase 31 family.</text>
</comment>
<dbReference type="Gene3D" id="2.60.40.1180">
    <property type="entry name" value="Golgi alpha-mannosidase II"/>
    <property type="match status" value="2"/>
</dbReference>
<dbReference type="InterPro" id="IPR017853">
    <property type="entry name" value="GH"/>
</dbReference>
<name>A0A1I7BBK1_9BACT</name>
<evidence type="ECO:0000256" key="2">
    <source>
        <dbReference type="RuleBase" id="RU361185"/>
    </source>
</evidence>
<dbReference type="STRING" id="305507.SAMN04489724_2275"/>
<dbReference type="SUPFAM" id="SSF51011">
    <property type="entry name" value="Glycosyl hydrolase domain"/>
    <property type="match status" value="1"/>
</dbReference>
<dbReference type="PANTHER" id="PTHR22762:SF120">
    <property type="entry name" value="HETEROGLYCAN GLUCOSIDASE 1"/>
    <property type="match status" value="1"/>
</dbReference>
<dbReference type="GO" id="GO:0005975">
    <property type="term" value="P:carbohydrate metabolic process"/>
    <property type="evidence" value="ECO:0007669"/>
    <property type="project" value="InterPro"/>
</dbReference>
<dbReference type="SUPFAM" id="SSF51445">
    <property type="entry name" value="(Trans)glycosidases"/>
    <property type="match status" value="1"/>
</dbReference>
<dbReference type="GO" id="GO:0030246">
    <property type="term" value="F:carbohydrate binding"/>
    <property type="evidence" value="ECO:0007669"/>
    <property type="project" value="InterPro"/>
</dbReference>
<protein>
    <submittedName>
        <fullName evidence="7">Alpha-glucosidase</fullName>
    </submittedName>
</protein>
<dbReference type="Gene3D" id="2.60.40.1760">
    <property type="entry name" value="glycosyl hydrolase (family 31)"/>
    <property type="match status" value="1"/>
</dbReference>
<sequence length="815" mass="92594">MSQNLPEPASPQPNSRYISIGNLVNWKQVDQGIIAQNEIAQIKITVVKDGMVRVQSSRNESFDSNPYSVISGTETVDLSIEEIDQKIHIKSTLIHLQFDLSNGVCSFFDSKGNLLNKDDSLGISWIGTEVTCYKEIQPNEKFIGLGEKTGNLNRFGSAYVNWNTDYFAYGIADDPLYMSIPFYIGTHTKGSYGIYFDNSHKTVFNFGASTDRFVYFNAEDGDMDYYFIHAPSVAEIISSYTSLTGRMKMPPKWALGFQQCRYSYYPDKEVFALANTFRDKDIPADVIYLDIHHMSHYKVFTFDGKKFPDPKSMIARLKELGFRVVVIMDPGIKKEPGYLPYEEGKSEDLFVKYPDGKDYIAQVWPGWCAFPDFTKEKTRTWWGEKMEFYAQTGVDGYWADMNEPASWGQFTPNLIEFDVDGNPASHRKARNVYGMQMARAAQEGALLQNPEKRPFVLTRSGFAGVQRFAAAWTGDNQSTEHHMLAGVRLINSLGLSGISFSGFDVGGFAGEASKSLFARWMSIGAFTPLYRAHSMINSKDAEPWAFGEEVEEISRNYLKLRYKLLPTIYSKMQESTQNGLPVSSSLAISFAQDERIYASAFQNQYLFCDTFLVAPVESTKAITKVYLPESSWYYLFTDEFHSGKNTIYQDCPLAYLPVYVKGGSIFTCQSDLPHTGAPHDGILQVHVYAGKENGSFNHYEDDGESWDFEKGQFHKRMLSYDSMQETLTMDTPTGEYPGDFSEMKIYFHGFANETVELAGRQEKLKFENFSFLGRLSEFDPLPDHETRFFEIKALPYLSIKYPDKKLIIKGLKSIN</sequence>
<dbReference type="AlphaFoldDB" id="A0A1I7BBK1"/>
<proteinExistence type="inferred from homology"/>
<dbReference type="OrthoDB" id="176168at2"/>
<keyword evidence="2" id="KW-0326">Glycosidase</keyword>
<dbReference type="RefSeq" id="WP_091692961.1">
    <property type="nucleotide sequence ID" value="NZ_FPBF01000003.1"/>
</dbReference>
<organism evidence="7 8">
    <name type="scientific">Algoriphagus locisalis</name>
    <dbReference type="NCBI Taxonomy" id="305507"/>
    <lineage>
        <taxon>Bacteria</taxon>
        <taxon>Pseudomonadati</taxon>
        <taxon>Bacteroidota</taxon>
        <taxon>Cytophagia</taxon>
        <taxon>Cytophagales</taxon>
        <taxon>Cyclobacteriaceae</taxon>
        <taxon>Algoriphagus</taxon>
    </lineage>
</organism>
<evidence type="ECO:0000259" key="5">
    <source>
        <dbReference type="Pfam" id="PF17137"/>
    </source>
</evidence>
<keyword evidence="2" id="KW-0378">Hydrolase</keyword>
<dbReference type="InterPro" id="IPR000322">
    <property type="entry name" value="Glyco_hydro_31_TIM"/>
</dbReference>
<evidence type="ECO:0000259" key="6">
    <source>
        <dbReference type="Pfam" id="PF21365"/>
    </source>
</evidence>
<evidence type="ECO:0000313" key="7">
    <source>
        <dbReference type="EMBL" id="SFT84579.1"/>
    </source>
</evidence>